<proteinExistence type="predicted"/>
<accession>A0A7S7NN35</accession>
<evidence type="ECO:0000313" key="2">
    <source>
        <dbReference type="Proteomes" id="UP000593892"/>
    </source>
</evidence>
<reference evidence="1 2" key="1">
    <citation type="submission" date="2020-10" db="EMBL/GenBank/DDBJ databases">
        <title>Complete genome sequence of Paludibaculum fermentans P105T, a facultatively anaerobic acidobacterium capable of dissimilatory Fe(III) reduction.</title>
        <authorList>
            <person name="Dedysh S.N."/>
            <person name="Beletsky A.V."/>
            <person name="Kulichevskaya I.S."/>
            <person name="Mardanov A.V."/>
            <person name="Ravin N.V."/>
        </authorList>
    </citation>
    <scope>NUCLEOTIDE SEQUENCE [LARGE SCALE GENOMIC DNA]</scope>
    <source>
        <strain evidence="1 2">P105</strain>
    </source>
</reference>
<gene>
    <name evidence="1" type="ORF">IRI77_27760</name>
</gene>
<organism evidence="1 2">
    <name type="scientific">Paludibaculum fermentans</name>
    <dbReference type="NCBI Taxonomy" id="1473598"/>
    <lineage>
        <taxon>Bacteria</taxon>
        <taxon>Pseudomonadati</taxon>
        <taxon>Acidobacteriota</taxon>
        <taxon>Terriglobia</taxon>
        <taxon>Bryobacterales</taxon>
        <taxon>Bryobacteraceae</taxon>
        <taxon>Paludibaculum</taxon>
    </lineage>
</organism>
<sequence length="121" mass="13011">MGLVSRQIGESGFLDGPDADTDPGVVAAQGLHDFALILADPERRLRDGLVVDSEGFGPELAFELEEAALVAPEDPAVDQERAELWVGDVRSLLQRLMVEARFDVFRQAVRAGVEVVKGGVP</sequence>
<name>A0A7S7NN35_PALFE</name>
<protein>
    <submittedName>
        <fullName evidence="1">Uncharacterized protein</fullName>
    </submittedName>
</protein>
<dbReference type="AlphaFoldDB" id="A0A7S7NN35"/>
<dbReference type="KEGG" id="pfer:IRI77_27760"/>
<dbReference type="RefSeq" id="WP_194448234.1">
    <property type="nucleotide sequence ID" value="NZ_CP063849.1"/>
</dbReference>
<keyword evidence="2" id="KW-1185">Reference proteome</keyword>
<evidence type="ECO:0000313" key="1">
    <source>
        <dbReference type="EMBL" id="QOY86565.1"/>
    </source>
</evidence>
<dbReference type="EMBL" id="CP063849">
    <property type="protein sequence ID" value="QOY86565.1"/>
    <property type="molecule type" value="Genomic_DNA"/>
</dbReference>
<dbReference type="Proteomes" id="UP000593892">
    <property type="component" value="Chromosome"/>
</dbReference>